<organism evidence="2 3">
    <name type="scientific">Yoonia ponticola</name>
    <dbReference type="NCBI Taxonomy" id="1524255"/>
    <lineage>
        <taxon>Bacteria</taxon>
        <taxon>Pseudomonadati</taxon>
        <taxon>Pseudomonadota</taxon>
        <taxon>Alphaproteobacteria</taxon>
        <taxon>Rhodobacterales</taxon>
        <taxon>Paracoccaceae</taxon>
        <taxon>Yoonia</taxon>
    </lineage>
</organism>
<accession>A0A7W9F1E3</accession>
<evidence type="ECO:0000313" key="2">
    <source>
        <dbReference type="EMBL" id="MBB5723881.1"/>
    </source>
</evidence>
<dbReference type="EMBL" id="JACIJM010000016">
    <property type="protein sequence ID" value="MBB5723881.1"/>
    <property type="molecule type" value="Genomic_DNA"/>
</dbReference>
<gene>
    <name evidence="2" type="ORF">FHS72_003528</name>
</gene>
<dbReference type="AlphaFoldDB" id="A0A7W9F1E3"/>
<sequence length="208" mass="23871">METKALHLTIEKNIEPLRVQLGVPAAKAVPDVLDQMLFGSIKEQDGSKLASVEQTNWKTFAVLDAAKVPNLVEMLEASGLEHSCLFKGGAYDELKDVAPWLVELKLENSFTRRVFVKSDEPWHLWDSEPGIFIRSQSTLNELRSHFRKFTRVNDDAGKWFYFRFWEGSQIPRLISDPAFEPVLVKLCGDHIIIWRHLDRAYCLSVTEL</sequence>
<keyword evidence="3" id="KW-1185">Reference proteome</keyword>
<feature type="domain" description="DUF4123" evidence="1">
    <location>
        <begin position="60"/>
        <end position="174"/>
    </location>
</feature>
<dbReference type="Proteomes" id="UP000535415">
    <property type="component" value="Unassembled WGS sequence"/>
</dbReference>
<comment type="caution">
    <text evidence="2">The sequence shown here is derived from an EMBL/GenBank/DDBJ whole genome shotgun (WGS) entry which is preliminary data.</text>
</comment>
<reference evidence="2 3" key="1">
    <citation type="submission" date="2020-08" db="EMBL/GenBank/DDBJ databases">
        <title>Genomic Encyclopedia of Type Strains, Phase IV (KMG-IV): sequencing the most valuable type-strain genomes for metagenomic binning, comparative biology and taxonomic classification.</title>
        <authorList>
            <person name="Goeker M."/>
        </authorList>
    </citation>
    <scope>NUCLEOTIDE SEQUENCE [LARGE SCALE GENOMIC DNA]</scope>
    <source>
        <strain evidence="2 3">DSM 101064</strain>
    </source>
</reference>
<name>A0A7W9F1E3_9RHOB</name>
<dbReference type="InterPro" id="IPR025391">
    <property type="entry name" value="DUF4123"/>
</dbReference>
<protein>
    <recommendedName>
        <fullName evidence="1">DUF4123 domain-containing protein</fullName>
    </recommendedName>
</protein>
<evidence type="ECO:0000259" key="1">
    <source>
        <dbReference type="Pfam" id="PF13503"/>
    </source>
</evidence>
<dbReference type="Pfam" id="PF13503">
    <property type="entry name" value="DUF4123"/>
    <property type="match status" value="1"/>
</dbReference>
<dbReference type="RefSeq" id="WP_183530996.1">
    <property type="nucleotide sequence ID" value="NZ_JACIJM010000016.1"/>
</dbReference>
<proteinExistence type="predicted"/>
<evidence type="ECO:0000313" key="3">
    <source>
        <dbReference type="Proteomes" id="UP000535415"/>
    </source>
</evidence>